<feature type="transmembrane region" description="Helical" evidence="5">
    <location>
        <begin position="105"/>
        <end position="123"/>
    </location>
</feature>
<comment type="subcellular location">
    <subcellularLocation>
        <location evidence="1">Cell membrane</location>
        <topology evidence="1">Multi-pass membrane protein</topology>
    </subcellularLocation>
</comment>
<reference evidence="7 8" key="1">
    <citation type="submission" date="2018-12" db="EMBL/GenBank/DDBJ databases">
        <title>Complete Genome Sequence of Glutamicibacter creatinolyticus strain LGCM259,isolated from an abscess of a 12-year-old mare in Italy.</title>
        <authorList>
            <person name="Santos R.G."/>
            <person name="Silva A.L."/>
            <person name="Seyffert N."/>
            <person name="Castro T.L.P."/>
            <person name="Attili A.R."/>
            <person name="Rifici C."/>
            <person name="Mazzullo G."/>
            <person name="Brenig B."/>
            <person name="Venanzi F."/>
            <person name="Azevedo V."/>
        </authorList>
    </citation>
    <scope>NUCLEOTIDE SEQUENCE [LARGE SCALE GENOMIC DNA]</scope>
    <source>
        <strain evidence="7 8">LGCM 259</strain>
    </source>
</reference>
<dbReference type="Proteomes" id="UP000307000">
    <property type="component" value="Chromosome"/>
</dbReference>
<gene>
    <name evidence="7" type="ORF">GcLGCM259_1548</name>
</gene>
<dbReference type="KEGG" id="gcr:GcLGCM259_1548"/>
<feature type="transmembrane region" description="Helical" evidence="5">
    <location>
        <begin position="324"/>
        <end position="352"/>
    </location>
</feature>
<dbReference type="EMBL" id="CP034412">
    <property type="protein sequence ID" value="QCY47279.1"/>
    <property type="molecule type" value="Genomic_DNA"/>
</dbReference>
<keyword evidence="8" id="KW-1185">Reference proteome</keyword>
<protein>
    <submittedName>
        <fullName evidence="7">MFS transporter</fullName>
    </submittedName>
</protein>
<dbReference type="PANTHER" id="PTHR23534:SF1">
    <property type="entry name" value="MAJOR FACILITATOR SUPERFAMILY PROTEIN"/>
    <property type="match status" value="1"/>
</dbReference>
<evidence type="ECO:0000313" key="7">
    <source>
        <dbReference type="EMBL" id="QCY47279.1"/>
    </source>
</evidence>
<name>A0A5B7WTI6_9MICC</name>
<dbReference type="InterPro" id="IPR036259">
    <property type="entry name" value="MFS_trans_sf"/>
</dbReference>
<feature type="transmembrane region" description="Helical" evidence="5">
    <location>
        <begin position="20"/>
        <end position="43"/>
    </location>
</feature>
<dbReference type="Pfam" id="PF07690">
    <property type="entry name" value="MFS_1"/>
    <property type="match status" value="1"/>
</dbReference>
<dbReference type="Gene3D" id="1.20.1250.20">
    <property type="entry name" value="MFS general substrate transporter like domains"/>
    <property type="match status" value="1"/>
</dbReference>
<dbReference type="InterPro" id="IPR011701">
    <property type="entry name" value="MFS"/>
</dbReference>
<accession>A0A5B7WTI6</accession>
<keyword evidence="3 5" id="KW-1133">Transmembrane helix</keyword>
<keyword evidence="2 5" id="KW-0812">Transmembrane</keyword>
<dbReference type="RefSeq" id="WP_246049464.1">
    <property type="nucleotide sequence ID" value="NZ_CP034412.1"/>
</dbReference>
<keyword evidence="4 5" id="KW-0472">Membrane</keyword>
<evidence type="ECO:0000256" key="2">
    <source>
        <dbReference type="ARBA" id="ARBA00022692"/>
    </source>
</evidence>
<evidence type="ECO:0000256" key="1">
    <source>
        <dbReference type="ARBA" id="ARBA00004651"/>
    </source>
</evidence>
<evidence type="ECO:0000256" key="5">
    <source>
        <dbReference type="SAM" id="Phobius"/>
    </source>
</evidence>
<feature type="transmembrane region" description="Helical" evidence="5">
    <location>
        <begin position="232"/>
        <end position="254"/>
    </location>
</feature>
<evidence type="ECO:0000259" key="6">
    <source>
        <dbReference type="PROSITE" id="PS50850"/>
    </source>
</evidence>
<dbReference type="AlphaFoldDB" id="A0A5B7WTI6"/>
<dbReference type="PROSITE" id="PS50850">
    <property type="entry name" value="MFS"/>
    <property type="match status" value="1"/>
</dbReference>
<feature type="transmembrane region" description="Helical" evidence="5">
    <location>
        <begin position="82"/>
        <end position="99"/>
    </location>
</feature>
<organism evidence="7 8">
    <name type="scientific">Glutamicibacter creatinolyticus</name>
    <dbReference type="NCBI Taxonomy" id="162496"/>
    <lineage>
        <taxon>Bacteria</taxon>
        <taxon>Bacillati</taxon>
        <taxon>Actinomycetota</taxon>
        <taxon>Actinomycetes</taxon>
        <taxon>Micrococcales</taxon>
        <taxon>Micrococcaceae</taxon>
        <taxon>Glutamicibacter</taxon>
    </lineage>
</organism>
<feature type="transmembrane region" description="Helical" evidence="5">
    <location>
        <begin position="174"/>
        <end position="197"/>
    </location>
</feature>
<dbReference type="GO" id="GO:0005886">
    <property type="term" value="C:plasma membrane"/>
    <property type="evidence" value="ECO:0007669"/>
    <property type="project" value="UniProtKB-SubCell"/>
</dbReference>
<proteinExistence type="predicted"/>
<dbReference type="PANTHER" id="PTHR23534">
    <property type="entry name" value="MFS PERMEASE"/>
    <property type="match status" value="1"/>
</dbReference>
<evidence type="ECO:0000256" key="3">
    <source>
        <dbReference type="ARBA" id="ARBA00022989"/>
    </source>
</evidence>
<dbReference type="SUPFAM" id="SSF103473">
    <property type="entry name" value="MFS general substrate transporter"/>
    <property type="match status" value="1"/>
</dbReference>
<feature type="transmembrane region" description="Helical" evidence="5">
    <location>
        <begin position="55"/>
        <end position="75"/>
    </location>
</feature>
<evidence type="ECO:0000313" key="8">
    <source>
        <dbReference type="Proteomes" id="UP000307000"/>
    </source>
</evidence>
<feature type="transmembrane region" description="Helical" evidence="5">
    <location>
        <begin position="299"/>
        <end position="318"/>
    </location>
</feature>
<feature type="transmembrane region" description="Helical" evidence="5">
    <location>
        <begin position="364"/>
        <end position="384"/>
    </location>
</feature>
<feature type="transmembrane region" description="Helical" evidence="5">
    <location>
        <begin position="266"/>
        <end position="287"/>
    </location>
</feature>
<dbReference type="GO" id="GO:0022857">
    <property type="term" value="F:transmembrane transporter activity"/>
    <property type="evidence" value="ECO:0007669"/>
    <property type="project" value="InterPro"/>
</dbReference>
<feature type="transmembrane region" description="Helical" evidence="5">
    <location>
        <begin position="390"/>
        <end position="409"/>
    </location>
</feature>
<sequence>MSITWTEQQVQAVRRRSISVLALGQVLGGLGAGATLTLGSLLIVDVAGTDALAGMAATMNTIGAAVMAIPLAILAQRRGRRVSLATGALIAIVGVLTILAGTLLAWWPVVLLGMGVLGTGSALNLQSRFAATDLSSDRTRGRDLSLVVWATTIGAVTGPNLFEPGEVISRALNLPQFTGGFLIAMVAQGVGLGIYWFGLRPDPMLVAQHREGNPGTGAVSRTSGFSILRTSLAARGAVITVAMSHAHMVALMSMTPIHLQHHGSTLTLIGVTISAHVAGMYALSPVFGWLTDRVGARPVVYAGQLLFITASILVWFGMESYALITAALVCLGLGWSASTVAGAAMVSGAVDIAHRPQLQGTSDLLMNLSGAAGGLVAGPILVWLGFGGLGLVLLGLVAVVLLVNIPLHFSQTLS</sequence>
<dbReference type="InterPro" id="IPR020846">
    <property type="entry name" value="MFS_dom"/>
</dbReference>
<evidence type="ECO:0000256" key="4">
    <source>
        <dbReference type="ARBA" id="ARBA00023136"/>
    </source>
</evidence>
<feature type="domain" description="Major facilitator superfamily (MFS) profile" evidence="6">
    <location>
        <begin position="17"/>
        <end position="413"/>
    </location>
</feature>
<feature type="transmembrane region" description="Helical" evidence="5">
    <location>
        <begin position="144"/>
        <end position="162"/>
    </location>
</feature>